<feature type="transmembrane region" description="Helical" evidence="2">
    <location>
        <begin position="6"/>
        <end position="26"/>
    </location>
</feature>
<keyword evidence="2" id="KW-1133">Transmembrane helix</keyword>
<evidence type="ECO:0000256" key="1">
    <source>
        <dbReference type="SAM" id="MobiDB-lite"/>
    </source>
</evidence>
<dbReference type="HOGENOM" id="CLU_1803301_0_0_0"/>
<evidence type="ECO:0000313" key="3">
    <source>
        <dbReference type="EMBL" id="AIE87088.1"/>
    </source>
</evidence>
<dbReference type="EMBL" id="CP007139">
    <property type="protein sequence ID" value="AIE87088.1"/>
    <property type="molecule type" value="Genomic_DNA"/>
</dbReference>
<keyword evidence="4" id="KW-1185">Reference proteome</keyword>
<dbReference type="AlphaFoldDB" id="A0A068NUA7"/>
<dbReference type="STRING" id="661478.OP10G_3720"/>
<gene>
    <name evidence="3" type="ORF">OP10G_3720</name>
</gene>
<feature type="region of interest" description="Disordered" evidence="1">
    <location>
        <begin position="119"/>
        <end position="143"/>
    </location>
</feature>
<dbReference type="Proteomes" id="UP000027982">
    <property type="component" value="Chromosome"/>
</dbReference>
<dbReference type="KEGG" id="fgi:OP10G_3720"/>
<evidence type="ECO:0000313" key="4">
    <source>
        <dbReference type="Proteomes" id="UP000027982"/>
    </source>
</evidence>
<organism evidence="3 4">
    <name type="scientific">Fimbriimonas ginsengisoli Gsoil 348</name>
    <dbReference type="NCBI Taxonomy" id="661478"/>
    <lineage>
        <taxon>Bacteria</taxon>
        <taxon>Bacillati</taxon>
        <taxon>Armatimonadota</taxon>
        <taxon>Fimbriimonadia</taxon>
        <taxon>Fimbriimonadales</taxon>
        <taxon>Fimbriimonadaceae</taxon>
        <taxon>Fimbriimonas</taxon>
    </lineage>
</organism>
<evidence type="ECO:0008006" key="5">
    <source>
        <dbReference type="Google" id="ProtNLM"/>
    </source>
</evidence>
<evidence type="ECO:0000256" key="2">
    <source>
        <dbReference type="SAM" id="Phobius"/>
    </source>
</evidence>
<proteinExistence type="predicted"/>
<keyword evidence="2" id="KW-0812">Transmembrane</keyword>
<sequence length="143" mass="15747">MYTSGVMTAIARSISFAAVVFVLLGCGDRFQFAGKWTGQREVQAQQGANPDVVNTLKRVTVKIDNEGRFEMFDQGISFAGPVQHDGSDLVLKPDTMLDRPLDRQPQDVRDAIKSARLKGNKDGTVTFSEEGGEPVTLKRESQR</sequence>
<accession>A0A068NUA7</accession>
<reference evidence="3 4" key="1">
    <citation type="journal article" date="2014" name="PLoS ONE">
        <title>The first complete genome sequence of the class fimbriimonadia in the phylum armatimonadetes.</title>
        <authorList>
            <person name="Hu Z.Y."/>
            <person name="Wang Y.Z."/>
            <person name="Im W.T."/>
            <person name="Wang S.Y."/>
            <person name="Zhao G.P."/>
            <person name="Zheng H.J."/>
            <person name="Quan Z.X."/>
        </authorList>
    </citation>
    <scope>NUCLEOTIDE SEQUENCE [LARGE SCALE GENOMIC DNA]</scope>
    <source>
        <strain evidence="3">Gsoil 348</strain>
    </source>
</reference>
<keyword evidence="2" id="KW-0472">Membrane</keyword>
<protein>
    <recommendedName>
        <fullName evidence="5">DUF306 domain-containing protein</fullName>
    </recommendedName>
</protein>
<name>A0A068NUA7_FIMGI</name>